<dbReference type="GO" id="GO:0045488">
    <property type="term" value="P:pectin metabolic process"/>
    <property type="evidence" value="ECO:0007669"/>
    <property type="project" value="InterPro"/>
</dbReference>
<dbReference type="AlphaFoldDB" id="A0AAN7REV2"/>
<dbReference type="GO" id="GO:0008168">
    <property type="term" value="F:methyltransferase activity"/>
    <property type="evidence" value="ECO:0007669"/>
    <property type="project" value="InterPro"/>
</dbReference>
<keyword evidence="15" id="KW-1185">Reference proteome</keyword>
<evidence type="ECO:0000313" key="14">
    <source>
        <dbReference type="EMBL" id="KAK4799790.1"/>
    </source>
</evidence>
<keyword evidence="3" id="KW-1003">Cell membrane</keyword>
<evidence type="ECO:0000256" key="6">
    <source>
        <dbReference type="ARBA" id="ARBA00022729"/>
    </source>
</evidence>
<dbReference type="SUPFAM" id="SSF52058">
    <property type="entry name" value="L domain-like"/>
    <property type="match status" value="1"/>
</dbReference>
<evidence type="ECO:0000256" key="8">
    <source>
        <dbReference type="ARBA" id="ARBA00022989"/>
    </source>
</evidence>
<keyword evidence="6 13" id="KW-0732">Signal</keyword>
<dbReference type="PANTHER" id="PTHR34208">
    <property type="entry name" value="S-ADENOSYL-L-METHIONINE-DEPENDENT METHYLTRANSFERASE-RELATED"/>
    <property type="match status" value="1"/>
</dbReference>
<feature type="chain" id="PRO_5042900668" evidence="13">
    <location>
        <begin position="26"/>
        <end position="585"/>
    </location>
</feature>
<dbReference type="FunFam" id="3.80.10.10:FF:000734">
    <property type="entry name" value="Receptor-like protein 44"/>
    <property type="match status" value="1"/>
</dbReference>
<evidence type="ECO:0000256" key="1">
    <source>
        <dbReference type="ARBA" id="ARBA00004251"/>
    </source>
</evidence>
<dbReference type="InterPro" id="IPR044689">
    <property type="entry name" value="CGR2/3"/>
</dbReference>
<organism evidence="14 15">
    <name type="scientific">Trapa natans</name>
    <name type="common">Water chestnut</name>
    <dbReference type="NCBI Taxonomy" id="22666"/>
    <lineage>
        <taxon>Eukaryota</taxon>
        <taxon>Viridiplantae</taxon>
        <taxon>Streptophyta</taxon>
        <taxon>Embryophyta</taxon>
        <taxon>Tracheophyta</taxon>
        <taxon>Spermatophyta</taxon>
        <taxon>Magnoliopsida</taxon>
        <taxon>eudicotyledons</taxon>
        <taxon>Gunneridae</taxon>
        <taxon>Pentapetalae</taxon>
        <taxon>rosids</taxon>
        <taxon>malvids</taxon>
        <taxon>Myrtales</taxon>
        <taxon>Lythraceae</taxon>
        <taxon>Trapa</taxon>
    </lineage>
</organism>
<keyword evidence="7" id="KW-0677">Repeat</keyword>
<reference evidence="14 15" key="1">
    <citation type="journal article" date="2023" name="Hortic Res">
        <title>Pangenome of water caltrop reveals structural variations and asymmetric subgenome divergence after allopolyploidization.</title>
        <authorList>
            <person name="Zhang X."/>
            <person name="Chen Y."/>
            <person name="Wang L."/>
            <person name="Yuan Y."/>
            <person name="Fang M."/>
            <person name="Shi L."/>
            <person name="Lu R."/>
            <person name="Comes H.P."/>
            <person name="Ma Y."/>
            <person name="Chen Y."/>
            <person name="Huang G."/>
            <person name="Zhou Y."/>
            <person name="Zheng Z."/>
            <person name="Qiu Y."/>
        </authorList>
    </citation>
    <scope>NUCLEOTIDE SEQUENCE [LARGE SCALE GENOMIC DNA]</scope>
    <source>
        <strain evidence="14">F231</strain>
    </source>
</reference>
<evidence type="ECO:0000256" key="12">
    <source>
        <dbReference type="SAM" id="Phobius"/>
    </source>
</evidence>
<keyword evidence="10" id="KW-0675">Receptor</keyword>
<comment type="subcellular location">
    <subcellularLocation>
        <location evidence="1">Cell membrane</location>
        <topology evidence="1">Single-pass type I membrane protein</topology>
    </subcellularLocation>
</comment>
<evidence type="ECO:0000256" key="11">
    <source>
        <dbReference type="ARBA" id="ARBA00023180"/>
    </source>
</evidence>
<proteinExistence type="inferred from homology"/>
<accession>A0AAN7REV2</accession>
<dbReference type="Gene3D" id="3.80.10.10">
    <property type="entry name" value="Ribonuclease Inhibitor"/>
    <property type="match status" value="2"/>
</dbReference>
<feature type="signal peptide" evidence="13">
    <location>
        <begin position="1"/>
        <end position="25"/>
    </location>
</feature>
<keyword evidence="11" id="KW-0325">Glycoprotein</keyword>
<dbReference type="InterPro" id="IPR032675">
    <property type="entry name" value="LRR_dom_sf"/>
</dbReference>
<comment type="similarity">
    <text evidence="2">Belongs to the RLP family.</text>
</comment>
<dbReference type="FunFam" id="3.80.10.10:FF:000129">
    <property type="entry name" value="Leucine-rich repeat receptor-like kinase"/>
    <property type="match status" value="1"/>
</dbReference>
<keyword evidence="4" id="KW-0433">Leucine-rich repeat</keyword>
<comment type="caution">
    <text evidence="14">The sequence shown here is derived from an EMBL/GenBank/DDBJ whole genome shotgun (WGS) entry which is preliminary data.</text>
</comment>
<dbReference type="Gene3D" id="3.40.50.150">
    <property type="entry name" value="Vaccinia Virus protein VP39"/>
    <property type="match status" value="1"/>
</dbReference>
<keyword evidence="9 12" id="KW-0472">Membrane</keyword>
<dbReference type="GO" id="GO:0005886">
    <property type="term" value="C:plasma membrane"/>
    <property type="evidence" value="ECO:0007669"/>
    <property type="project" value="UniProtKB-SubCell"/>
</dbReference>
<evidence type="ECO:0000256" key="3">
    <source>
        <dbReference type="ARBA" id="ARBA00022475"/>
    </source>
</evidence>
<feature type="transmembrane region" description="Helical" evidence="12">
    <location>
        <begin position="226"/>
        <end position="252"/>
    </location>
</feature>
<keyword evidence="8 12" id="KW-1133">Transmembrane helix</keyword>
<evidence type="ECO:0000256" key="10">
    <source>
        <dbReference type="ARBA" id="ARBA00023170"/>
    </source>
</evidence>
<name>A0AAN7REV2_TRANT</name>
<evidence type="ECO:0000256" key="4">
    <source>
        <dbReference type="ARBA" id="ARBA00022614"/>
    </source>
</evidence>
<evidence type="ECO:0000256" key="2">
    <source>
        <dbReference type="ARBA" id="ARBA00009592"/>
    </source>
</evidence>
<evidence type="ECO:0000313" key="15">
    <source>
        <dbReference type="Proteomes" id="UP001346149"/>
    </source>
</evidence>
<sequence>MRVSWVPLAAKLPIFLLLVVLGARSDPGDELCLTRLAESLQDPAGRLENWTKSTFASPCSGFTSYLNGATCNNGRIYKLSLSNLSLRGSISPFLANCTNLQALDLSSNALTGAIPPDLQSLVNLAVLNLSANRLSGEIPPQLALCAYLNVIDLHDNQLSGQIPQQLGLLVRLSAFDVSRNRLSGPIPSSLGNRSGNLPRFNATSFEGNKNLYGYPLPQMKGNGLSILAIVGIGLGSGLASLVLSFTGVCIWLKITDRKMALEESKGAISAGHGYRENGHRYFHKSSNTMFKPSSLQARPSRKDPYLIWPTNQSPDAGFPPPDLIDIVTIFHRISSDHVEKASGFDAPIYRQRRLSLRRIITVQVTVIPVDICRLRLAGRLGSPRTVVSKIEGDFSCTAEVQRAIPVLKKAYGDRMHKVLHVGPETCSVVSKLLAEEETEAWGAEPYDLEDADGHCKALIRKGVVRVADVKFPLPYRPKSFDLVLVSDALDYLSPRYLNKTLPDLARVSGYGVVIFAGNPGRQRAKVAELSKFGKPAKMRSKTWWVKFFIQTNLEENEQATKKFKKASQKMDFQPSCQVFHLKPYH</sequence>
<dbReference type="Proteomes" id="UP001346149">
    <property type="component" value="Unassembled WGS sequence"/>
</dbReference>
<evidence type="ECO:0000256" key="7">
    <source>
        <dbReference type="ARBA" id="ARBA00022737"/>
    </source>
</evidence>
<dbReference type="PANTHER" id="PTHR34208:SF18">
    <property type="entry name" value="PECTIN METHYLESTERASE CGR3-RELATED"/>
    <property type="match status" value="1"/>
</dbReference>
<dbReference type="EMBL" id="JAXQNO010000004">
    <property type="protein sequence ID" value="KAK4799790.1"/>
    <property type="molecule type" value="Genomic_DNA"/>
</dbReference>
<dbReference type="InterPro" id="IPR029063">
    <property type="entry name" value="SAM-dependent_MTases_sf"/>
</dbReference>
<evidence type="ECO:0000256" key="5">
    <source>
        <dbReference type="ARBA" id="ARBA00022692"/>
    </source>
</evidence>
<evidence type="ECO:0000256" key="9">
    <source>
        <dbReference type="ARBA" id="ARBA00023136"/>
    </source>
</evidence>
<dbReference type="Pfam" id="PF00560">
    <property type="entry name" value="LRR_1"/>
    <property type="match status" value="4"/>
</dbReference>
<dbReference type="PRINTS" id="PR00019">
    <property type="entry name" value="LEURICHRPT"/>
</dbReference>
<dbReference type="InterPro" id="IPR001611">
    <property type="entry name" value="Leu-rich_rpt"/>
</dbReference>
<gene>
    <name evidence="14" type="ORF">SAY86_025155</name>
</gene>
<protein>
    <submittedName>
        <fullName evidence="14">Uncharacterized protein</fullName>
    </submittedName>
</protein>
<evidence type="ECO:0000256" key="13">
    <source>
        <dbReference type="SAM" id="SignalP"/>
    </source>
</evidence>
<keyword evidence="5 12" id="KW-0812">Transmembrane</keyword>